<protein>
    <submittedName>
        <fullName evidence="1">Uncharacterized protein</fullName>
    </submittedName>
</protein>
<organism evidence="1">
    <name type="scientific">viral metagenome</name>
    <dbReference type="NCBI Taxonomy" id="1070528"/>
    <lineage>
        <taxon>unclassified sequences</taxon>
        <taxon>metagenomes</taxon>
        <taxon>organismal metagenomes</taxon>
    </lineage>
</organism>
<dbReference type="EMBL" id="MN740546">
    <property type="protein sequence ID" value="QHS77385.1"/>
    <property type="molecule type" value="Genomic_DNA"/>
</dbReference>
<name>A0A6C0ADA9_9ZZZZ</name>
<reference evidence="1" key="1">
    <citation type="journal article" date="2020" name="Nature">
        <title>Giant virus diversity and host interactions through global metagenomics.</title>
        <authorList>
            <person name="Schulz F."/>
            <person name="Roux S."/>
            <person name="Paez-Espino D."/>
            <person name="Jungbluth S."/>
            <person name="Walsh D.A."/>
            <person name="Denef V.J."/>
            <person name="McMahon K.D."/>
            <person name="Konstantinidis K.T."/>
            <person name="Eloe-Fadrosh E.A."/>
            <person name="Kyrpides N.C."/>
            <person name="Woyke T."/>
        </authorList>
    </citation>
    <scope>NUCLEOTIDE SEQUENCE</scope>
    <source>
        <strain evidence="1">GVMAG-S-1004661-13</strain>
    </source>
</reference>
<dbReference type="AlphaFoldDB" id="A0A6C0ADA9"/>
<accession>A0A6C0ADA9</accession>
<sequence>MSSFKIALIRKNYDENLINTDKKTLEESLNKHTEFFETNDLMKALTKILNLDQTSFPDTEICHENSNYIYQIVHTPMRDKTGSLESFNQLGSMMMTDQVHGDCVVIKMRVKKDRTCEEAELTPEDLKEILFSHTHPTLLKITQDGYVSETDFSEIMSSTVYSPIDINCFGFNLICWVTINFDGEPINKKVTRLAGNKFILGDVFIVNRFKSGYTSFTNSDFKKLDKLCWVPYDDRVIDQGVKTLNEKIRVFNRYTVIKEAKEKFKQFLEDNKEDWDKFFKTIKSSKPENYSALERSIQGKSLELDDPNKLPQ</sequence>
<proteinExistence type="predicted"/>
<evidence type="ECO:0000313" key="1">
    <source>
        <dbReference type="EMBL" id="QHS77385.1"/>
    </source>
</evidence>